<dbReference type="PANTHER" id="PTHR30363:SF44">
    <property type="entry name" value="AGA OPERON TRANSCRIPTIONAL REPRESSOR-RELATED"/>
    <property type="match status" value="1"/>
</dbReference>
<dbReference type="SMART" id="SM01134">
    <property type="entry name" value="DeoRC"/>
    <property type="match status" value="1"/>
</dbReference>
<reference evidence="5" key="1">
    <citation type="journal article" date="2021" name="PeerJ">
        <title>Extensive microbial diversity within the chicken gut microbiome revealed by metagenomics and culture.</title>
        <authorList>
            <person name="Gilroy R."/>
            <person name="Ravi A."/>
            <person name="Getino M."/>
            <person name="Pursley I."/>
            <person name="Horton D.L."/>
            <person name="Alikhan N.F."/>
            <person name="Baker D."/>
            <person name="Gharbi K."/>
            <person name="Hall N."/>
            <person name="Watson M."/>
            <person name="Adriaenssens E.M."/>
            <person name="Foster-Nyarko E."/>
            <person name="Jarju S."/>
            <person name="Secka A."/>
            <person name="Antonio M."/>
            <person name="Oren A."/>
            <person name="Chaudhuri R.R."/>
            <person name="La Ragione R."/>
            <person name="Hildebrand F."/>
            <person name="Pallen M.J."/>
        </authorList>
    </citation>
    <scope>NUCLEOTIDE SEQUENCE</scope>
    <source>
        <strain evidence="5">ChiBcec1-1630</strain>
    </source>
</reference>
<dbReference type="Gene3D" id="1.10.10.10">
    <property type="entry name" value="Winged helix-like DNA-binding domain superfamily/Winged helix DNA-binding domain"/>
    <property type="match status" value="1"/>
</dbReference>
<keyword evidence="1" id="KW-0805">Transcription regulation</keyword>
<dbReference type="EMBL" id="DWVS01000157">
    <property type="protein sequence ID" value="HJC87624.1"/>
    <property type="molecule type" value="Genomic_DNA"/>
</dbReference>
<dbReference type="Gene3D" id="3.40.50.1360">
    <property type="match status" value="1"/>
</dbReference>
<feature type="domain" description="HTH deoR-type" evidence="4">
    <location>
        <begin position="3"/>
        <end position="58"/>
    </location>
</feature>
<keyword evidence="3" id="KW-0804">Transcription</keyword>
<dbReference type="Pfam" id="PF00455">
    <property type="entry name" value="DeoRC"/>
    <property type="match status" value="1"/>
</dbReference>
<dbReference type="SUPFAM" id="SSF46785">
    <property type="entry name" value="Winged helix' DNA-binding domain"/>
    <property type="match status" value="1"/>
</dbReference>
<dbReference type="GO" id="GO:0003677">
    <property type="term" value="F:DNA binding"/>
    <property type="evidence" value="ECO:0007669"/>
    <property type="project" value="UniProtKB-KW"/>
</dbReference>
<dbReference type="InterPro" id="IPR036388">
    <property type="entry name" value="WH-like_DNA-bd_sf"/>
</dbReference>
<dbReference type="InterPro" id="IPR036390">
    <property type="entry name" value="WH_DNA-bd_sf"/>
</dbReference>
<dbReference type="PROSITE" id="PS00894">
    <property type="entry name" value="HTH_DEOR_1"/>
    <property type="match status" value="1"/>
</dbReference>
<evidence type="ECO:0000313" key="5">
    <source>
        <dbReference type="EMBL" id="HJC87624.1"/>
    </source>
</evidence>
<dbReference type="SMART" id="SM00420">
    <property type="entry name" value="HTH_DEOR"/>
    <property type="match status" value="1"/>
</dbReference>
<evidence type="ECO:0000313" key="6">
    <source>
        <dbReference type="Proteomes" id="UP000823922"/>
    </source>
</evidence>
<gene>
    <name evidence="5" type="ORF">H9926_06395</name>
</gene>
<evidence type="ECO:0000256" key="2">
    <source>
        <dbReference type="ARBA" id="ARBA00023125"/>
    </source>
</evidence>
<evidence type="ECO:0000256" key="1">
    <source>
        <dbReference type="ARBA" id="ARBA00023015"/>
    </source>
</evidence>
<protein>
    <submittedName>
        <fullName evidence="5">DeoR/GlpR family DNA-binding transcription regulator</fullName>
    </submittedName>
</protein>
<dbReference type="SUPFAM" id="SSF100950">
    <property type="entry name" value="NagB/RpiA/CoA transferase-like"/>
    <property type="match status" value="1"/>
</dbReference>
<comment type="caution">
    <text evidence="5">The sequence shown here is derived from an EMBL/GenBank/DDBJ whole genome shotgun (WGS) entry which is preliminary data.</text>
</comment>
<name>A0A9D2QHL4_9FIRM</name>
<proteinExistence type="predicted"/>
<reference evidence="5" key="2">
    <citation type="submission" date="2021-04" db="EMBL/GenBank/DDBJ databases">
        <authorList>
            <person name="Gilroy R."/>
        </authorList>
    </citation>
    <scope>NUCLEOTIDE SEQUENCE</scope>
    <source>
        <strain evidence="5">ChiBcec1-1630</strain>
    </source>
</reference>
<evidence type="ECO:0000259" key="4">
    <source>
        <dbReference type="PROSITE" id="PS51000"/>
    </source>
</evidence>
<dbReference type="PRINTS" id="PR00037">
    <property type="entry name" value="HTHLACR"/>
</dbReference>
<dbReference type="InterPro" id="IPR001034">
    <property type="entry name" value="DeoR_HTH"/>
</dbReference>
<dbReference type="InterPro" id="IPR037171">
    <property type="entry name" value="NagB/RpiA_transferase-like"/>
</dbReference>
<dbReference type="AlphaFoldDB" id="A0A9D2QHL4"/>
<dbReference type="PANTHER" id="PTHR30363">
    <property type="entry name" value="HTH-TYPE TRANSCRIPTIONAL REGULATOR SRLR-RELATED"/>
    <property type="match status" value="1"/>
</dbReference>
<dbReference type="Proteomes" id="UP000823922">
    <property type="component" value="Unassembled WGS sequence"/>
</dbReference>
<evidence type="ECO:0000256" key="3">
    <source>
        <dbReference type="ARBA" id="ARBA00023163"/>
    </source>
</evidence>
<dbReference type="Pfam" id="PF08220">
    <property type="entry name" value="HTH_DeoR"/>
    <property type="match status" value="1"/>
</dbReference>
<dbReference type="GO" id="GO:0003700">
    <property type="term" value="F:DNA-binding transcription factor activity"/>
    <property type="evidence" value="ECO:0007669"/>
    <property type="project" value="InterPro"/>
</dbReference>
<organism evidence="5 6">
    <name type="scientific">Candidatus Eisenbergiella intestinigallinarum</name>
    <dbReference type="NCBI Taxonomy" id="2838549"/>
    <lineage>
        <taxon>Bacteria</taxon>
        <taxon>Bacillati</taxon>
        <taxon>Bacillota</taxon>
        <taxon>Clostridia</taxon>
        <taxon>Lachnospirales</taxon>
        <taxon>Lachnospiraceae</taxon>
        <taxon>Eisenbergiella</taxon>
    </lineage>
</organism>
<dbReference type="InterPro" id="IPR014036">
    <property type="entry name" value="DeoR-like_C"/>
</dbReference>
<dbReference type="InterPro" id="IPR018356">
    <property type="entry name" value="Tscrpt_reg_HTH_DeoR_CS"/>
</dbReference>
<dbReference type="InterPro" id="IPR050313">
    <property type="entry name" value="Carb_Metab_HTH_regulators"/>
</dbReference>
<accession>A0A9D2QHL4</accession>
<sequence length="262" mass="29188">MLAVERRNLILEKLQEEKKVIVSELSQEFQVSEETIRRDLEKLDKDGLAIKSYGGAVLNENTSLDMPFNVRKKNNPAGKQKIAKLVEGLIEDGDHIILDPSTTAVFIAKALKSKERLTVITNSIEVILELSDTSDWNIISSGGSLREGYLALVGPRAVEGLGAFNVEKAIISCKGLDMEKGITDGNELFSQAKQTMLKSAKQCILAVDHTKFDRIAFSKICDVHDIHVVVTDEKPSEQWLELFDRFGIACLYPQQPEESEKL</sequence>
<keyword evidence="2 5" id="KW-0238">DNA-binding</keyword>
<dbReference type="PROSITE" id="PS51000">
    <property type="entry name" value="HTH_DEOR_2"/>
    <property type="match status" value="1"/>
</dbReference>